<comment type="similarity">
    <text evidence="2">Belongs to the CDP-glycerol glycerophosphotransferase family.</text>
</comment>
<dbReference type="InterPro" id="IPR029044">
    <property type="entry name" value="Nucleotide-diphossugar_trans"/>
</dbReference>
<reference evidence="8 9" key="1">
    <citation type="submission" date="2017-12" db="EMBL/GenBank/DDBJ databases">
        <title>Taxonomic description and draft genome of Pradoshia cofamensis Gen. nov., sp. nov., a thermotolerant bacillale isolated from anterior gut of earthworm Eisenia fetida.</title>
        <authorList>
            <person name="Saha T."/>
            <person name="Chakraborty R."/>
        </authorList>
    </citation>
    <scope>NUCLEOTIDE SEQUENCE [LARGE SCALE GENOMIC DNA]</scope>
    <source>
        <strain evidence="8 9">EAG3</strain>
    </source>
</reference>
<keyword evidence="9" id="KW-1185">Reference proteome</keyword>
<evidence type="ECO:0000259" key="7">
    <source>
        <dbReference type="Pfam" id="PF00535"/>
    </source>
</evidence>
<accession>A0A2S7N2D8</accession>
<sequence>MVKDWKVKNRNITRAIERLEWNEHTLVIEGYAYLNDSNMDRKDTIEKYAFLINTHTGEKTSSISLKSIKRTDISFVYGEEGDFDWSGYSISIDFDEFQKLDFLEGSYAVGIEYRKNGKIIEKFLVGSPIVDSLSFIPRQFMNRSVINADVNEESDFIIAILPIRAAIEDVNYLAGDIQLTGWISGTNRYEEVILQNDHTEYMLPIEINENSEAEFSKLRLSISPDMLDKLNASNELSCYLSGPDGKVPLFYDKDSFFIEEINGAEIVIMNKENGGLTIGQSNIHVPVLSEISWRETQADIGVRYPSSEVKKVSSLVLKHHSSNKMLEFDVFAQEASGDFSLIHAVIDLQNQKNQVPLNIGEWSIYLKIHSNLDDFVLTPLLYGLNKPGTTESSYLKFAIRKNPNGTSKLTVSHSTIRRLNPKISVILPVYNVEEYLEECLESLVAQSMKDFEVIMVDDGSLDGSRDIMAEYSNTYHNFIAIYKENGGLGHARNYGVSYASGDYIIFMDSDDYIADKAYELLLNSAENSGSDIVIGNVRRFNSTREFASGLHRKVFKETIIGTHITKNQELMYDTTAWNKLYKKSFWDEHQFAFPEGILYEDIPVTIPAHFLSKSTDILSEVIYYWRARDGASKSITQQRDQLKNFTDRLAVVKMVDSFFKGQEIDKELKIEKDYKVLNVDILLYLNSLDEVDEEYKQIFIQSVSDYLGKVDPTALERLNAIDRLKYHLIKEKNLEQLLEVLRFQKEELRKTKIFRDRDRYYGNYPFMEKLPKSIFDVTDELQVQRQIDQLRWRHNKLIISGYAYIDKIDMKRKSSVEMDAYIHNPESGKKVALKIENIKRPDVTHKKGIDINSAIPLKRLYNYHWSGFNITIDFDNPEIADFGEGRQEVWLTLKVGTISRTFRVGGPIAGKKPRPGMGVTSAQRIFPKYNAAWDLVIETSDVFSIINTITQSTNKLLINGWTELPVEESKVVMIDWARNISKSYPIHPMAIKAEEEKQIFTNRMKNGFSAEISLKDLNLHNSSKDWSAYMFHGRKRYPLTLMSKAKNMPTLIVGSSETQINMNPAGNMNIKFKKVAPYVKSCLFDNGRLLLEIRMHKSMMNEFDKINQQTVYLVSRGSGTKHNLSILNQESDGEYHVISCELDILSGGVAILEPGRWDLFITLDGKKGDAQKISRNRVEVRKSLSSLNKSKVISGLSITPYITDKGNFSFKVLLHWNKIERGPRRQEVIQKVLYPLFRLLPMSKKTVIFESYWGKSYSCNPRALYQYMSKEYKDYQYVWFFKNENIHVDGNAKKVRINSIKYYYYLARAKYFINNANFPDVYEKRRGAVEVQTLHGTPLKTMGLDVPGETDTKEKLEKFLNRCNRWDYLVSPSSYVSDISKRAFKFDRQLLEFGFPRNDMLKRNWSDEEIMAIKNKFHIPLDKKIVMYAPTWRVKKGFQLELNLDKMQEALGDEYVVLLRLHYFISSSINVNKYKGFVYDLSSHNDIQELYLLADLLITDYSSVMFDYANLNRPILFFTYDLEAYRDNLRGLYIDFEEEAPGPLLRDTEEIIDAIKNLDKVQAEYEIKFKQFRNKFCQFDNGNATQLVVEKMLNHKKAI</sequence>
<evidence type="ECO:0000256" key="3">
    <source>
        <dbReference type="ARBA" id="ARBA00022475"/>
    </source>
</evidence>
<feature type="domain" description="Glycosyltransferase 2-like" evidence="7">
    <location>
        <begin position="424"/>
        <end position="553"/>
    </location>
</feature>
<dbReference type="Gene3D" id="3.40.50.11820">
    <property type="match status" value="1"/>
</dbReference>
<evidence type="ECO:0000313" key="9">
    <source>
        <dbReference type="Proteomes" id="UP000239663"/>
    </source>
</evidence>
<comment type="subcellular location">
    <subcellularLocation>
        <location evidence="1">Cell membrane</location>
        <topology evidence="1">Peripheral membrane protein</topology>
    </subcellularLocation>
</comment>
<evidence type="ECO:0000256" key="2">
    <source>
        <dbReference type="ARBA" id="ARBA00010488"/>
    </source>
</evidence>
<dbReference type="Pfam" id="PF00535">
    <property type="entry name" value="Glycos_transf_2"/>
    <property type="match status" value="1"/>
</dbReference>
<keyword evidence="6" id="KW-0472">Membrane</keyword>
<keyword evidence="4" id="KW-0808">Transferase</keyword>
<dbReference type="PANTHER" id="PTHR37316:SF3">
    <property type="entry name" value="TEICHOIC ACID GLYCEROL-PHOSPHATE TRANSFERASE"/>
    <property type="match status" value="1"/>
</dbReference>
<keyword evidence="5" id="KW-0777">Teichoic acid biosynthesis</keyword>
<dbReference type="Gene3D" id="3.90.550.10">
    <property type="entry name" value="Spore Coat Polysaccharide Biosynthesis Protein SpsA, Chain A"/>
    <property type="match status" value="1"/>
</dbReference>
<evidence type="ECO:0000256" key="6">
    <source>
        <dbReference type="ARBA" id="ARBA00023136"/>
    </source>
</evidence>
<dbReference type="InterPro" id="IPR001173">
    <property type="entry name" value="Glyco_trans_2-like"/>
</dbReference>
<dbReference type="SUPFAM" id="SSF53756">
    <property type="entry name" value="UDP-Glycosyltransferase/glycogen phosphorylase"/>
    <property type="match status" value="1"/>
</dbReference>
<evidence type="ECO:0000256" key="4">
    <source>
        <dbReference type="ARBA" id="ARBA00022679"/>
    </source>
</evidence>
<dbReference type="SUPFAM" id="SSF53448">
    <property type="entry name" value="Nucleotide-diphospho-sugar transferases"/>
    <property type="match status" value="1"/>
</dbReference>
<dbReference type="InterPro" id="IPR043148">
    <property type="entry name" value="TagF_C"/>
</dbReference>
<dbReference type="Pfam" id="PF04464">
    <property type="entry name" value="Glyphos_transf"/>
    <property type="match status" value="1"/>
</dbReference>
<dbReference type="GO" id="GO:0047355">
    <property type="term" value="F:CDP-glycerol glycerophosphotransferase activity"/>
    <property type="evidence" value="ECO:0007669"/>
    <property type="project" value="InterPro"/>
</dbReference>
<name>A0A2S7N2D8_9BACI</name>
<dbReference type="GO" id="GO:0005886">
    <property type="term" value="C:plasma membrane"/>
    <property type="evidence" value="ECO:0007669"/>
    <property type="project" value="UniProtKB-SubCell"/>
</dbReference>
<keyword evidence="3" id="KW-1003">Cell membrane</keyword>
<dbReference type="InterPro" id="IPR051612">
    <property type="entry name" value="Teichoic_Acid_Biosynth"/>
</dbReference>
<dbReference type="InterPro" id="IPR043149">
    <property type="entry name" value="TagF_N"/>
</dbReference>
<dbReference type="CDD" id="cd00761">
    <property type="entry name" value="Glyco_tranf_GTA_type"/>
    <property type="match status" value="1"/>
</dbReference>
<evidence type="ECO:0000313" key="8">
    <source>
        <dbReference type="EMBL" id="PQD96189.1"/>
    </source>
</evidence>
<dbReference type="Proteomes" id="UP000239663">
    <property type="component" value="Unassembled WGS sequence"/>
</dbReference>
<dbReference type="PANTHER" id="PTHR37316">
    <property type="entry name" value="TEICHOIC ACID GLYCEROL-PHOSPHATE PRIMASE"/>
    <property type="match status" value="1"/>
</dbReference>
<evidence type="ECO:0000256" key="1">
    <source>
        <dbReference type="ARBA" id="ARBA00004202"/>
    </source>
</evidence>
<comment type="caution">
    <text evidence="8">The sequence shown here is derived from an EMBL/GenBank/DDBJ whole genome shotgun (WGS) entry which is preliminary data.</text>
</comment>
<dbReference type="Gene3D" id="3.40.50.12580">
    <property type="match status" value="1"/>
</dbReference>
<protein>
    <recommendedName>
        <fullName evidence="7">Glycosyltransferase 2-like domain-containing protein</fullName>
    </recommendedName>
</protein>
<dbReference type="EMBL" id="PKOZ01000002">
    <property type="protein sequence ID" value="PQD96189.1"/>
    <property type="molecule type" value="Genomic_DNA"/>
</dbReference>
<gene>
    <name evidence="8" type="ORF">CYL18_06210</name>
</gene>
<dbReference type="InterPro" id="IPR007554">
    <property type="entry name" value="Glycerophosphate_synth"/>
</dbReference>
<organism evidence="8 9">
    <name type="scientific">Pradoshia eiseniae</name>
    <dbReference type="NCBI Taxonomy" id="2064768"/>
    <lineage>
        <taxon>Bacteria</taxon>
        <taxon>Bacillati</taxon>
        <taxon>Bacillota</taxon>
        <taxon>Bacilli</taxon>
        <taxon>Bacillales</taxon>
        <taxon>Bacillaceae</taxon>
        <taxon>Pradoshia</taxon>
    </lineage>
</organism>
<dbReference type="GO" id="GO:0019350">
    <property type="term" value="P:teichoic acid biosynthetic process"/>
    <property type="evidence" value="ECO:0007669"/>
    <property type="project" value="UniProtKB-KW"/>
</dbReference>
<proteinExistence type="inferred from homology"/>
<evidence type="ECO:0000256" key="5">
    <source>
        <dbReference type="ARBA" id="ARBA00022944"/>
    </source>
</evidence>